<feature type="transmembrane region" description="Helical" evidence="1">
    <location>
        <begin position="149"/>
        <end position="172"/>
    </location>
</feature>
<evidence type="ECO:0000313" key="4">
    <source>
        <dbReference type="Proteomes" id="UP000198711"/>
    </source>
</evidence>
<evidence type="ECO:0000313" key="3">
    <source>
        <dbReference type="EMBL" id="SDW45863.1"/>
    </source>
</evidence>
<keyword evidence="1" id="KW-0812">Transmembrane</keyword>
<dbReference type="AlphaFoldDB" id="A0A8X8IAA2"/>
<evidence type="ECO:0000256" key="1">
    <source>
        <dbReference type="SAM" id="Phobius"/>
    </source>
</evidence>
<dbReference type="RefSeq" id="WP_092722482.1">
    <property type="nucleotide sequence ID" value="NZ_FNNO01000003.1"/>
</dbReference>
<organism evidence="3 4">
    <name type="scientific">Hydrobacter penzbergensis</name>
    <dbReference type="NCBI Taxonomy" id="1235997"/>
    <lineage>
        <taxon>Bacteria</taxon>
        <taxon>Pseudomonadati</taxon>
        <taxon>Bacteroidota</taxon>
        <taxon>Chitinophagia</taxon>
        <taxon>Chitinophagales</taxon>
        <taxon>Chitinophagaceae</taxon>
        <taxon>Hydrobacter</taxon>
    </lineage>
</organism>
<dbReference type="EMBL" id="FNNO01000003">
    <property type="protein sequence ID" value="SDW45863.1"/>
    <property type="molecule type" value="Genomic_DNA"/>
</dbReference>
<feature type="signal peptide" evidence="2">
    <location>
        <begin position="1"/>
        <end position="30"/>
    </location>
</feature>
<keyword evidence="1" id="KW-1133">Transmembrane helix</keyword>
<accession>A0A8X8IAA2</accession>
<proteinExistence type="predicted"/>
<comment type="caution">
    <text evidence="3">The sequence shown here is derived from an EMBL/GenBank/DDBJ whole genome shotgun (WGS) entry which is preliminary data.</text>
</comment>
<feature type="chain" id="PRO_5036489617" evidence="2">
    <location>
        <begin position="31"/>
        <end position="181"/>
    </location>
</feature>
<evidence type="ECO:0000256" key="2">
    <source>
        <dbReference type="SAM" id="SignalP"/>
    </source>
</evidence>
<keyword evidence="2" id="KW-0732">Signal</keyword>
<gene>
    <name evidence="3" type="ORF">SAMN05444410_1038</name>
</gene>
<reference evidence="3 4" key="1">
    <citation type="submission" date="2016-10" db="EMBL/GenBank/DDBJ databases">
        <authorList>
            <person name="Varghese N."/>
            <person name="Submissions S."/>
        </authorList>
    </citation>
    <scope>NUCLEOTIDE SEQUENCE [LARGE SCALE GENOMIC DNA]</scope>
    <source>
        <strain evidence="3 4">DSM 25353</strain>
    </source>
</reference>
<sequence>MSIRTVANTKTSSILLILCVLFCMPVVANAYQNTNPQNKESKTKDFLKRYTSYDAGADSMPTIPSEPMNDSVKEAYNKSLVAYYTYKKNEFHQANNVFYWQLIANKIIFFVAIGLVIAGVWFAGAQFYHSLKTGEKLSENQLEVSKDGIRLHSSVVGLFILLISLAFFYLYIRFVYPIQKV</sequence>
<dbReference type="Proteomes" id="UP000198711">
    <property type="component" value="Unassembled WGS sequence"/>
</dbReference>
<protein>
    <submittedName>
        <fullName evidence="3">Uncharacterized protein</fullName>
    </submittedName>
</protein>
<keyword evidence="1" id="KW-0472">Membrane</keyword>
<name>A0A8X8IAA2_9BACT</name>
<keyword evidence="4" id="KW-1185">Reference proteome</keyword>
<feature type="transmembrane region" description="Helical" evidence="1">
    <location>
        <begin position="107"/>
        <end position="128"/>
    </location>
</feature>